<reference evidence="2" key="1">
    <citation type="submission" date="2020-02" db="EMBL/GenBank/DDBJ databases">
        <authorList>
            <person name="Meier V. D."/>
        </authorList>
    </citation>
    <scope>NUCLEOTIDE SEQUENCE</scope>
    <source>
        <strain evidence="2">AVDCRST_MAG59</strain>
    </source>
</reference>
<accession>A0A6J4VNE9</accession>
<evidence type="ECO:0000313" key="2">
    <source>
        <dbReference type="EMBL" id="CAA9582242.1"/>
    </source>
</evidence>
<organism evidence="2">
    <name type="scientific">uncultured Thermomicrobiales bacterium</name>
    <dbReference type="NCBI Taxonomy" id="1645740"/>
    <lineage>
        <taxon>Bacteria</taxon>
        <taxon>Pseudomonadati</taxon>
        <taxon>Thermomicrobiota</taxon>
        <taxon>Thermomicrobia</taxon>
        <taxon>Thermomicrobiales</taxon>
        <taxon>environmental samples</taxon>
    </lineage>
</organism>
<protein>
    <submittedName>
        <fullName evidence="2">Uncharacterized protein</fullName>
    </submittedName>
</protein>
<dbReference type="EMBL" id="CADCWF010000352">
    <property type="protein sequence ID" value="CAA9582242.1"/>
    <property type="molecule type" value="Genomic_DNA"/>
</dbReference>
<feature type="compositionally biased region" description="Basic and acidic residues" evidence="1">
    <location>
        <begin position="18"/>
        <end position="34"/>
    </location>
</feature>
<feature type="compositionally biased region" description="Gly residues" evidence="1">
    <location>
        <begin position="91"/>
        <end position="109"/>
    </location>
</feature>
<feature type="non-terminal residue" evidence="2">
    <location>
        <position position="138"/>
    </location>
</feature>
<sequence>VRWIGEGGRSPLLRRGHQPAERGGDRDDPGDQVRPRGGGARAAGAGRRGPDLLLGLPRHPRRHRPAGGRGGHGRGPDDLERHPPRALARCGGDGAGGGLAGDGLLPGGGRPDRPGLGDGGHRVAAAATRGRRGERAGV</sequence>
<feature type="compositionally biased region" description="Basic and acidic residues" evidence="1">
    <location>
        <begin position="74"/>
        <end position="83"/>
    </location>
</feature>
<gene>
    <name evidence="2" type="ORF">AVDCRST_MAG59-4881</name>
</gene>
<feature type="non-terminal residue" evidence="2">
    <location>
        <position position="1"/>
    </location>
</feature>
<dbReference type="AlphaFoldDB" id="A0A6J4VNE9"/>
<proteinExistence type="predicted"/>
<evidence type="ECO:0000256" key="1">
    <source>
        <dbReference type="SAM" id="MobiDB-lite"/>
    </source>
</evidence>
<feature type="region of interest" description="Disordered" evidence="1">
    <location>
        <begin position="1"/>
        <end position="138"/>
    </location>
</feature>
<name>A0A6J4VNE9_9BACT</name>
<feature type="compositionally biased region" description="Basic and acidic residues" evidence="1">
    <location>
        <begin position="110"/>
        <end position="121"/>
    </location>
</feature>